<dbReference type="Pfam" id="PF01678">
    <property type="entry name" value="DAP_epimerase"/>
    <property type="match status" value="2"/>
</dbReference>
<dbReference type="AlphaFoldDB" id="A0A7S2S1N5"/>
<dbReference type="PANTHER" id="PTHR31689">
    <property type="entry name" value="DIAMINOPIMELATE EPIMERASE, CHLOROPLASTIC"/>
    <property type="match status" value="1"/>
</dbReference>
<dbReference type="FunFam" id="3.10.310.10:FF:000009">
    <property type="entry name" value="Diaminopimelate epimerase chloroplastic"/>
    <property type="match status" value="1"/>
</dbReference>
<dbReference type="EC" id="5.1.1.7" evidence="3"/>
<evidence type="ECO:0000256" key="3">
    <source>
        <dbReference type="ARBA" id="ARBA00013080"/>
    </source>
</evidence>
<dbReference type="GO" id="GO:0008837">
    <property type="term" value="F:diaminopimelate epimerase activity"/>
    <property type="evidence" value="ECO:0007669"/>
    <property type="project" value="UniProtKB-EC"/>
</dbReference>
<protein>
    <recommendedName>
        <fullName evidence="3">diaminopimelate epimerase</fullName>
        <ecNumber evidence="3">5.1.1.7</ecNumber>
    </recommendedName>
</protein>
<dbReference type="EMBL" id="HBHJ01015418">
    <property type="protein sequence ID" value="CAD9686883.1"/>
    <property type="molecule type" value="Transcribed_RNA"/>
</dbReference>
<dbReference type="NCBIfam" id="TIGR00652">
    <property type="entry name" value="DapF"/>
    <property type="match status" value="1"/>
</dbReference>
<keyword evidence="5" id="KW-0457">Lysine biosynthesis</keyword>
<comment type="catalytic activity">
    <reaction evidence="7">
        <text>(2S,6S)-2,6-diaminopimelate = meso-2,6-diaminopimelate</text>
        <dbReference type="Rhea" id="RHEA:15393"/>
        <dbReference type="ChEBI" id="CHEBI:57609"/>
        <dbReference type="ChEBI" id="CHEBI:57791"/>
        <dbReference type="EC" id="5.1.1.7"/>
    </reaction>
</comment>
<keyword evidence="4" id="KW-0028">Amino-acid biosynthesis</keyword>
<dbReference type="PROSITE" id="PS01326">
    <property type="entry name" value="DAP_EPIMERASE"/>
    <property type="match status" value="1"/>
</dbReference>
<accession>A0A7S2S1N5</accession>
<dbReference type="PANTHER" id="PTHR31689:SF0">
    <property type="entry name" value="DIAMINOPIMELATE EPIMERASE"/>
    <property type="match status" value="1"/>
</dbReference>
<dbReference type="Gene3D" id="3.10.310.10">
    <property type="entry name" value="Diaminopimelate Epimerase, Chain A, domain 1"/>
    <property type="match status" value="2"/>
</dbReference>
<gene>
    <name evidence="8" type="ORF">RMAR1173_LOCUS10223</name>
</gene>
<proteinExistence type="inferred from homology"/>
<dbReference type="SUPFAM" id="SSF54506">
    <property type="entry name" value="Diaminopimelate epimerase-like"/>
    <property type="match status" value="2"/>
</dbReference>
<organism evidence="8">
    <name type="scientific">Rhizochromulina marina</name>
    <dbReference type="NCBI Taxonomy" id="1034831"/>
    <lineage>
        <taxon>Eukaryota</taxon>
        <taxon>Sar</taxon>
        <taxon>Stramenopiles</taxon>
        <taxon>Ochrophyta</taxon>
        <taxon>Dictyochophyceae</taxon>
        <taxon>Rhizochromulinales</taxon>
        <taxon>Rhizochromulina</taxon>
    </lineage>
</organism>
<reference evidence="8" key="1">
    <citation type="submission" date="2021-01" db="EMBL/GenBank/DDBJ databases">
        <authorList>
            <person name="Corre E."/>
            <person name="Pelletier E."/>
            <person name="Niang G."/>
            <person name="Scheremetjew M."/>
            <person name="Finn R."/>
            <person name="Kale V."/>
            <person name="Holt S."/>
            <person name="Cochrane G."/>
            <person name="Meng A."/>
            <person name="Brown T."/>
            <person name="Cohen L."/>
        </authorList>
    </citation>
    <scope>NUCLEOTIDE SEQUENCE</scope>
    <source>
        <strain evidence="8">CCMP1243</strain>
    </source>
</reference>
<comment type="similarity">
    <text evidence="2">Belongs to the diaminopimelate epimerase family.</text>
</comment>
<comment type="pathway">
    <text evidence="1">Amino-acid biosynthesis; L-lysine biosynthesis via DAP pathway; DL-2,6-diaminopimelate from LL-2,6-diaminopimelate: step 1/1.</text>
</comment>
<evidence type="ECO:0000313" key="8">
    <source>
        <dbReference type="EMBL" id="CAD9686883.1"/>
    </source>
</evidence>
<evidence type="ECO:0000256" key="5">
    <source>
        <dbReference type="ARBA" id="ARBA00023154"/>
    </source>
</evidence>
<dbReference type="InterPro" id="IPR018510">
    <property type="entry name" value="DAP_epimerase_AS"/>
</dbReference>
<dbReference type="HAMAP" id="MF_00197">
    <property type="entry name" value="DAP_epimerase"/>
    <property type="match status" value="1"/>
</dbReference>
<evidence type="ECO:0000256" key="1">
    <source>
        <dbReference type="ARBA" id="ARBA00005196"/>
    </source>
</evidence>
<evidence type="ECO:0000256" key="2">
    <source>
        <dbReference type="ARBA" id="ARBA00010219"/>
    </source>
</evidence>
<evidence type="ECO:0000256" key="6">
    <source>
        <dbReference type="ARBA" id="ARBA00023235"/>
    </source>
</evidence>
<dbReference type="GO" id="GO:0009089">
    <property type="term" value="P:lysine biosynthetic process via diaminopimelate"/>
    <property type="evidence" value="ECO:0007669"/>
    <property type="project" value="UniProtKB-UniPathway"/>
</dbReference>
<keyword evidence="6" id="KW-0413">Isomerase</keyword>
<evidence type="ECO:0000256" key="4">
    <source>
        <dbReference type="ARBA" id="ARBA00022605"/>
    </source>
</evidence>
<sequence length="255" mass="27286">MSPEQAARMCDRNFGVGGDGVIFALPSESADYAMRIYNSDGSEPEMCGNGIRCMARFLQKLDGSEGTETTYTINTGAGPIIPVIRGDGLVTVDMGPPILEGPKVPTTLAPTQGDVVINAPLRVADQDWEVTCVSMGNPHAVVFIDNVDSLDLHHVGPQFESHPEFPARINTEFVEVKSPTHLKMKVWERGAGPTLACGTGACALTVAAILAGKTSERTCVVTLPGGDLEIEWREENNRCYMTGPAELVFSGDYAL</sequence>
<dbReference type="InterPro" id="IPR001653">
    <property type="entry name" value="DAP_epimerase_DapF"/>
</dbReference>
<dbReference type="GO" id="GO:0005829">
    <property type="term" value="C:cytosol"/>
    <property type="evidence" value="ECO:0007669"/>
    <property type="project" value="TreeGrafter"/>
</dbReference>
<name>A0A7S2S1N5_9STRA</name>
<evidence type="ECO:0000256" key="7">
    <source>
        <dbReference type="ARBA" id="ARBA00051712"/>
    </source>
</evidence>
<dbReference type="UniPathway" id="UPA00034">
    <property type="reaction ID" value="UER00025"/>
</dbReference>